<comment type="subcellular location">
    <subcellularLocation>
        <location evidence="1">Cell membrane</location>
        <topology evidence="1">Multi-pass membrane protein</topology>
    </subcellularLocation>
</comment>
<comment type="caution">
    <text evidence="8">The sequence shown here is derived from an EMBL/GenBank/DDBJ whole genome shotgun (WGS) entry which is preliminary data.</text>
</comment>
<keyword evidence="4 6" id="KW-1133">Transmembrane helix</keyword>
<dbReference type="InterPro" id="IPR003838">
    <property type="entry name" value="ABC3_permease_C"/>
</dbReference>
<feature type="transmembrane region" description="Helical" evidence="6">
    <location>
        <begin position="22"/>
        <end position="42"/>
    </location>
</feature>
<feature type="domain" description="ABC3 transporter permease C-terminal" evidence="7">
    <location>
        <begin position="706"/>
        <end position="816"/>
    </location>
</feature>
<evidence type="ECO:0000259" key="7">
    <source>
        <dbReference type="Pfam" id="PF02687"/>
    </source>
</evidence>
<evidence type="ECO:0000313" key="9">
    <source>
        <dbReference type="Proteomes" id="UP001172778"/>
    </source>
</evidence>
<keyword evidence="2" id="KW-1003">Cell membrane</keyword>
<dbReference type="PANTHER" id="PTHR30287:SF1">
    <property type="entry name" value="INNER MEMBRANE PROTEIN"/>
    <property type="match status" value="1"/>
</dbReference>
<organism evidence="8 9">
    <name type="scientific">Parachitinimonas caeni</name>
    <dbReference type="NCBI Taxonomy" id="3031301"/>
    <lineage>
        <taxon>Bacteria</taxon>
        <taxon>Pseudomonadati</taxon>
        <taxon>Pseudomonadota</taxon>
        <taxon>Betaproteobacteria</taxon>
        <taxon>Neisseriales</taxon>
        <taxon>Chitinibacteraceae</taxon>
        <taxon>Parachitinimonas</taxon>
    </lineage>
</organism>
<accession>A0ABT7DW25</accession>
<reference evidence="8" key="1">
    <citation type="submission" date="2023-03" db="EMBL/GenBank/DDBJ databases">
        <title>Chitinimonas shenzhenensis gen. nov., sp. nov., a novel member of family Burkholderiaceae isolated from activated sludge collected in Shen Zhen, China.</title>
        <authorList>
            <person name="Wang X."/>
        </authorList>
    </citation>
    <scope>NUCLEOTIDE SEQUENCE</scope>
    <source>
        <strain evidence="8">DQS-5</strain>
    </source>
</reference>
<evidence type="ECO:0000256" key="4">
    <source>
        <dbReference type="ARBA" id="ARBA00022989"/>
    </source>
</evidence>
<dbReference type="Pfam" id="PF02687">
    <property type="entry name" value="FtsX"/>
    <property type="match status" value="2"/>
</dbReference>
<dbReference type="Proteomes" id="UP001172778">
    <property type="component" value="Unassembled WGS sequence"/>
</dbReference>
<feature type="transmembrane region" description="Helical" evidence="6">
    <location>
        <begin position="467"/>
        <end position="486"/>
    </location>
</feature>
<protein>
    <submittedName>
        <fullName evidence="8">FtsX-like permease family protein</fullName>
    </submittedName>
</protein>
<feature type="transmembrane region" description="Helical" evidence="6">
    <location>
        <begin position="312"/>
        <end position="335"/>
    </location>
</feature>
<keyword evidence="3 6" id="KW-0812">Transmembrane</keyword>
<feature type="transmembrane region" description="Helical" evidence="6">
    <location>
        <begin position="753"/>
        <end position="776"/>
    </location>
</feature>
<feature type="transmembrane region" description="Helical" evidence="6">
    <location>
        <begin position="393"/>
        <end position="411"/>
    </location>
</feature>
<keyword evidence="5 6" id="KW-0472">Membrane</keyword>
<feature type="transmembrane region" description="Helical" evidence="6">
    <location>
        <begin position="788"/>
        <end position="810"/>
    </location>
</feature>
<evidence type="ECO:0000256" key="6">
    <source>
        <dbReference type="SAM" id="Phobius"/>
    </source>
</evidence>
<evidence type="ECO:0000256" key="2">
    <source>
        <dbReference type="ARBA" id="ARBA00022475"/>
    </source>
</evidence>
<keyword evidence="9" id="KW-1185">Reference proteome</keyword>
<gene>
    <name evidence="8" type="ORF">PZA18_09310</name>
</gene>
<dbReference type="EMBL" id="JARRAF010000008">
    <property type="protein sequence ID" value="MDK2124245.1"/>
    <property type="molecule type" value="Genomic_DNA"/>
</dbReference>
<name>A0ABT7DW25_9NEIS</name>
<dbReference type="PANTHER" id="PTHR30287">
    <property type="entry name" value="MEMBRANE COMPONENT OF PREDICTED ABC SUPERFAMILY METABOLITE UPTAKE TRANSPORTER"/>
    <property type="match status" value="1"/>
</dbReference>
<evidence type="ECO:0000313" key="8">
    <source>
        <dbReference type="EMBL" id="MDK2124245.1"/>
    </source>
</evidence>
<feature type="domain" description="ABC3 transporter permease C-terminal" evidence="7">
    <location>
        <begin position="261"/>
        <end position="377"/>
    </location>
</feature>
<feature type="transmembrane region" description="Helical" evidence="6">
    <location>
        <begin position="347"/>
        <end position="372"/>
    </location>
</feature>
<evidence type="ECO:0000256" key="1">
    <source>
        <dbReference type="ARBA" id="ARBA00004651"/>
    </source>
</evidence>
<evidence type="ECO:0000256" key="5">
    <source>
        <dbReference type="ARBA" id="ARBA00023136"/>
    </source>
</evidence>
<sequence>MVAAGWSLAARMLRRDLRAGELTVMLVALVVAIAAMSSVGLFTDRVARALEREADQMLAADLVMSADQPIPDAFRAEAKRLNLALAQTTIFPSMVQIGDKAQLTTIKAVTPNYPLRGKVRLGRPDSYRETVAAPSPGTAWGDQRLFDSLGLKPGDTIVLGERSFRIVEAIQREPDAAMDLYNFVPRLLIPAADVASTGLIQTGSRIRYRLLLAGPADAIKAYRAWAAPKLQRGQRIEDVREARPEVRTSLERSERFLRLSALVSVFLAAASISLAARRYVERHLDPVALLRTLGASQRLIVSLFLRQYVLLALLAGALGLGVGVMAHFALVSSLATFVKTDLPPLSWWPALSGFTVGVTLLFGFCLPPLLRLQKVSPLRVIRRDLAPAANERVAWGLGALVLCGLIGWQAGDALLAALALAGMGGTILLSATGAWLLLWLSTHLALPLGPGFRFGVANLARRRVMSVAQIVALSLGIMALLLLVVVRGDLLSAWARSLPPDAPNRFGINIQPDQRAPIASAFRANGMTAPTFAPMIRARLLSIGDKVLKPDSYKDERARNLAEREFNLSWGDSLRKDNRLVAGRPLNDAVPEFSVEESLAERLGIKLGDRLVFMIDGRRFEAPVTSLRKVNWDSFQPNFFVVGSHALLGGVPASYLTSFHVRADKQAFVNGLVRTYPNLTIIDVTVILNEVRSMLTRAAEAIEYVFAFSLLAGLTVLYAATLSTQDERRREAAILRTLGASSRVVWQAMSTELLMVGGVAGVLAGLAALLTGALAASKLFELGWNFNWYLPVGGLVGGAAGVLLAAWPLLRKVLATPPLRALNHS</sequence>
<evidence type="ECO:0000256" key="3">
    <source>
        <dbReference type="ARBA" id="ARBA00022692"/>
    </source>
</evidence>
<feature type="transmembrane region" description="Helical" evidence="6">
    <location>
        <begin position="417"/>
        <end position="446"/>
    </location>
</feature>
<feature type="transmembrane region" description="Helical" evidence="6">
    <location>
        <begin position="701"/>
        <end position="720"/>
    </location>
</feature>
<proteinExistence type="predicted"/>
<dbReference type="RefSeq" id="WP_284100554.1">
    <property type="nucleotide sequence ID" value="NZ_JARRAF010000008.1"/>
</dbReference>
<dbReference type="InterPro" id="IPR038766">
    <property type="entry name" value="Membrane_comp_ABC_pdt"/>
</dbReference>